<evidence type="ECO:0000313" key="3">
    <source>
        <dbReference type="Proteomes" id="UP000678374"/>
    </source>
</evidence>
<dbReference type="InterPro" id="IPR029058">
    <property type="entry name" value="AB_hydrolase_fold"/>
</dbReference>
<dbReference type="Proteomes" id="UP000678374">
    <property type="component" value="Unassembled WGS sequence"/>
</dbReference>
<dbReference type="GO" id="GO:0047989">
    <property type="term" value="F:hydroxybutyrate-dimer hydrolase activity"/>
    <property type="evidence" value="ECO:0007669"/>
    <property type="project" value="InterPro"/>
</dbReference>
<dbReference type="Pfam" id="PF10605">
    <property type="entry name" value="3HBOH"/>
    <property type="match status" value="1"/>
</dbReference>
<evidence type="ECO:0000256" key="1">
    <source>
        <dbReference type="ARBA" id="ARBA00022801"/>
    </source>
</evidence>
<dbReference type="InterPro" id="IPR016582">
    <property type="entry name" value="OHBut_olig_hydro_put"/>
</dbReference>
<dbReference type="EMBL" id="JAGQDE010000012">
    <property type="protein sequence ID" value="MBQ0960077.1"/>
    <property type="molecule type" value="Genomic_DNA"/>
</dbReference>
<dbReference type="GO" id="GO:0019605">
    <property type="term" value="P:butyrate metabolic process"/>
    <property type="evidence" value="ECO:0007669"/>
    <property type="project" value="InterPro"/>
</dbReference>
<accession>A0A940YK01</accession>
<gene>
    <name evidence="2" type="ORF">KAK06_14075</name>
</gene>
<reference evidence="2" key="1">
    <citation type="submission" date="2021-04" db="EMBL/GenBank/DDBJ databases">
        <title>The genome sequence of Ideonella sp. 4Y11.</title>
        <authorList>
            <person name="Liu Y."/>
        </authorList>
    </citation>
    <scope>NUCLEOTIDE SEQUENCE</scope>
    <source>
        <strain evidence="2">4Y11</strain>
    </source>
</reference>
<name>A0A940YK01_9BURK</name>
<proteinExistence type="predicted"/>
<organism evidence="2 3">
    <name type="scientific">Ideonella aquatica</name>
    <dbReference type="NCBI Taxonomy" id="2824119"/>
    <lineage>
        <taxon>Bacteria</taxon>
        <taxon>Pseudomonadati</taxon>
        <taxon>Pseudomonadota</taxon>
        <taxon>Betaproteobacteria</taxon>
        <taxon>Burkholderiales</taxon>
        <taxon>Sphaerotilaceae</taxon>
        <taxon>Ideonella</taxon>
    </lineage>
</organism>
<evidence type="ECO:0000313" key="2">
    <source>
        <dbReference type="EMBL" id="MBQ0960077.1"/>
    </source>
</evidence>
<comment type="caution">
    <text evidence="2">The sequence shown here is derived from an EMBL/GenBank/DDBJ whole genome shotgun (WGS) entry which is preliminary data.</text>
</comment>
<dbReference type="SUPFAM" id="SSF53474">
    <property type="entry name" value="alpha/beta-Hydrolases"/>
    <property type="match status" value="1"/>
</dbReference>
<protein>
    <submittedName>
        <fullName evidence="2">D-(-)-3-hydroxybutyrate oligomer hydrolase</fullName>
    </submittedName>
</protein>
<sequence length="703" mass="73752">MGPALAEAAKSSELQPNRLPGAVRGPVIETVYDGVSNDLLTAGLGKTGLMGGTPAYVNPAAPTAAELRRNAIYVNYRALVDYTAAGGMGVFYGPNIDVNGQDTLGEGKVPGREYIAWSDDGSGQRNVTLMVQLPDSFNPAAPCIVSATSSGSRGVYGAIATAGEWGLKRGCAVAYTDKGTGNGLHDLMSGAVMARDGTLLNAATAGTEAIFQAQLTEEQRAAFNAATPNRVAYKHAHSQRNPEKDWGRHTLDAIRLAFWAINERFGAPDPNRPKHHLATITPEQTLVIASSVSNGGGAALAAAEQDRDGLIDGVAVSEPNASPQGSHRVKIQQGDRRIQTVGRPLVDYFTFANVYQPCALLSDQAGLSLNAAFWPAAFTTIAQNRCAALASKGLLTGATLAEQANDALARMLAYGWQPESNFLQQSHFRFATNSIAVTYVNAAGGFSVLDNVCGFSMANTDANGSPTAQVPVVQAGLFASGNGVPPTSGVNIVYNPSVGGAKLDFVAISPSTSQFDFALDGALCLRSLALGVDAVTGAPLQGDLALQSYRVRAGVDSVRPLGRLKGKPTLIVAGRNDALLPVNHTARAYYVVSRIKDDADNIRLVEVTNAQHFDGFIAFGALMGYDTRFIPLHVYFNRAMDAMWAHLKDGAALPPSQVVRTVPRGGVSGAAPALTAANVPPIADSPAPGDLITQQRNRLYVPD</sequence>
<keyword evidence="3" id="KW-1185">Reference proteome</keyword>
<dbReference type="PIRSF" id="PIRSF011409">
    <property type="entry name" value="HObutyrate_olig_hydrol"/>
    <property type="match status" value="1"/>
</dbReference>
<keyword evidence="1 2" id="KW-0378">Hydrolase</keyword>
<dbReference type="GO" id="GO:0005615">
    <property type="term" value="C:extracellular space"/>
    <property type="evidence" value="ECO:0007669"/>
    <property type="project" value="InterPro"/>
</dbReference>
<dbReference type="AlphaFoldDB" id="A0A940YK01"/>